<reference evidence="4" key="1">
    <citation type="submission" date="2022-08" db="EMBL/GenBank/DDBJ databases">
        <authorList>
            <person name="Gutierrez-Valencia J."/>
        </authorList>
    </citation>
    <scope>NUCLEOTIDE SEQUENCE</scope>
</reference>
<evidence type="ECO:0000256" key="1">
    <source>
        <dbReference type="ARBA" id="ARBA00008965"/>
    </source>
</evidence>
<comment type="caution">
    <text evidence="4">The sequence shown here is derived from an EMBL/GenBank/DDBJ whole genome shotgun (WGS) entry which is preliminary data.</text>
</comment>
<feature type="signal peptide" evidence="2">
    <location>
        <begin position="1"/>
        <end position="31"/>
    </location>
</feature>
<feature type="chain" id="PRO_5043863652" description="Hydrophobic seed protein domain-containing protein" evidence="2">
    <location>
        <begin position="32"/>
        <end position="120"/>
    </location>
</feature>
<keyword evidence="2" id="KW-0732">Signal</keyword>
<evidence type="ECO:0000259" key="3">
    <source>
        <dbReference type="Pfam" id="PF14547"/>
    </source>
</evidence>
<dbReference type="InterPro" id="IPR027923">
    <property type="entry name" value="Hydrophob_seed_dom"/>
</dbReference>
<dbReference type="Proteomes" id="UP001154282">
    <property type="component" value="Unassembled WGS sequence"/>
</dbReference>
<evidence type="ECO:0000313" key="4">
    <source>
        <dbReference type="EMBL" id="CAI0488011.1"/>
    </source>
</evidence>
<gene>
    <name evidence="4" type="ORF">LITE_LOCUS41031</name>
</gene>
<evidence type="ECO:0000313" key="5">
    <source>
        <dbReference type="Proteomes" id="UP001154282"/>
    </source>
</evidence>
<comment type="similarity">
    <text evidence="1">Belongs to the plant LTP family. PEARLI1 subfamily.</text>
</comment>
<dbReference type="Gene3D" id="1.10.110.10">
    <property type="entry name" value="Plant lipid-transfer and hydrophobic proteins"/>
    <property type="match status" value="1"/>
</dbReference>
<dbReference type="InterPro" id="IPR051636">
    <property type="entry name" value="Plant_LTP/defense-related"/>
</dbReference>
<dbReference type="AlphaFoldDB" id="A0AAV0Q1F0"/>
<protein>
    <recommendedName>
        <fullName evidence="3">Hydrophobic seed protein domain-containing protein</fullName>
    </recommendedName>
</protein>
<keyword evidence="5" id="KW-1185">Reference proteome</keyword>
<dbReference type="InterPro" id="IPR036312">
    <property type="entry name" value="Bifun_inhib/LTP/seed_sf"/>
</dbReference>
<organism evidence="4 5">
    <name type="scientific">Linum tenue</name>
    <dbReference type="NCBI Taxonomy" id="586396"/>
    <lineage>
        <taxon>Eukaryota</taxon>
        <taxon>Viridiplantae</taxon>
        <taxon>Streptophyta</taxon>
        <taxon>Embryophyta</taxon>
        <taxon>Tracheophyta</taxon>
        <taxon>Spermatophyta</taxon>
        <taxon>Magnoliopsida</taxon>
        <taxon>eudicotyledons</taxon>
        <taxon>Gunneridae</taxon>
        <taxon>Pentapetalae</taxon>
        <taxon>rosids</taxon>
        <taxon>fabids</taxon>
        <taxon>Malpighiales</taxon>
        <taxon>Linaceae</taxon>
        <taxon>Linum</taxon>
    </lineage>
</organism>
<dbReference type="EMBL" id="CAMGYJ010000009">
    <property type="protein sequence ID" value="CAI0488011.1"/>
    <property type="molecule type" value="Genomic_DNA"/>
</dbReference>
<dbReference type="Pfam" id="PF14547">
    <property type="entry name" value="Hydrophob_seed"/>
    <property type="match status" value="1"/>
</dbReference>
<dbReference type="PANTHER" id="PTHR31731">
    <property type="match status" value="1"/>
</dbReference>
<evidence type="ECO:0000256" key="2">
    <source>
        <dbReference type="SAM" id="SignalP"/>
    </source>
</evidence>
<name>A0AAV0Q1F0_9ROSI</name>
<proteinExistence type="inferred from homology"/>
<sequence length="120" mass="12120">MASSSKTATLADLFLALNLVLLASSATATLAGTCSADKVGELSVCVDLFQYLKLRVGTKPPSDTCCSLFDGVAADVDAAACACAALKANLLGAIYVDLAASVKLLLGECNRVAPDGFLCA</sequence>
<dbReference type="SUPFAM" id="SSF47699">
    <property type="entry name" value="Bifunctional inhibitor/lipid-transfer protein/seed storage 2S albumin"/>
    <property type="match status" value="1"/>
</dbReference>
<feature type="domain" description="Hydrophobic seed protein" evidence="3">
    <location>
        <begin position="33"/>
        <end position="120"/>
    </location>
</feature>
<accession>A0AAV0Q1F0</accession>